<dbReference type="EMBL" id="SLWQ01000001">
    <property type="protein sequence ID" value="TCO43315.1"/>
    <property type="molecule type" value="Genomic_DNA"/>
</dbReference>
<proteinExistence type="predicted"/>
<sequence length="144" mass="16275">MRRMVRRSTRWRSPPPKVLSLPTSARVIECYAIQGKGHHHRPLLGEVSELLLVNAQRETCWVRNAGCYRGPYECSMVPPGEWLVLGWRPRDQMPRERAGEFDRVDPELADLHKLQRLNPPPPPSSSTPCGDAWANGAVGISTTR</sequence>
<keyword evidence="3" id="KW-1185">Reference proteome</keyword>
<name>A0A4R2IKS7_9GAMM</name>
<reference evidence="2 3" key="1">
    <citation type="journal article" date="2015" name="Stand. Genomic Sci.">
        <title>Genomic Encyclopedia of Bacterial and Archaeal Type Strains, Phase III: the genomes of soil and plant-associated and newly described type strains.</title>
        <authorList>
            <person name="Whitman W.B."/>
            <person name="Woyke T."/>
            <person name="Klenk H.P."/>
            <person name="Zhou Y."/>
            <person name="Lilburn T.G."/>
            <person name="Beck B.J."/>
            <person name="De Vos P."/>
            <person name="Vandamme P."/>
            <person name="Eisen J.A."/>
            <person name="Garrity G."/>
            <person name="Hugenholtz P."/>
            <person name="Kyrpides N.C."/>
        </authorList>
    </citation>
    <scope>NUCLEOTIDE SEQUENCE [LARGE SCALE GENOMIC DNA]</scope>
    <source>
        <strain evidence="2 3">A3</strain>
    </source>
</reference>
<protein>
    <submittedName>
        <fullName evidence="2">Uncharacterized protein</fullName>
    </submittedName>
</protein>
<dbReference type="AlphaFoldDB" id="A0A4R2IKS7"/>
<dbReference type="RefSeq" id="WP_131993573.1">
    <property type="nucleotide sequence ID" value="NZ_JACGXM010000002.1"/>
</dbReference>
<evidence type="ECO:0000313" key="2">
    <source>
        <dbReference type="EMBL" id="TCO43315.1"/>
    </source>
</evidence>
<comment type="caution">
    <text evidence="2">The sequence shown here is derived from an EMBL/GenBank/DDBJ whole genome shotgun (WGS) entry which is preliminary data.</text>
</comment>
<feature type="region of interest" description="Disordered" evidence="1">
    <location>
        <begin position="114"/>
        <end position="144"/>
    </location>
</feature>
<accession>A0A4R2IKS7</accession>
<dbReference type="Proteomes" id="UP000294862">
    <property type="component" value="Unassembled WGS sequence"/>
</dbReference>
<evidence type="ECO:0000313" key="3">
    <source>
        <dbReference type="Proteomes" id="UP000294862"/>
    </source>
</evidence>
<organism evidence="2 3">
    <name type="scientific">Dokdonella fugitiva</name>
    <dbReference type="NCBI Taxonomy" id="328517"/>
    <lineage>
        <taxon>Bacteria</taxon>
        <taxon>Pseudomonadati</taxon>
        <taxon>Pseudomonadota</taxon>
        <taxon>Gammaproteobacteria</taxon>
        <taxon>Lysobacterales</taxon>
        <taxon>Rhodanobacteraceae</taxon>
        <taxon>Dokdonella</taxon>
    </lineage>
</organism>
<evidence type="ECO:0000256" key="1">
    <source>
        <dbReference type="SAM" id="MobiDB-lite"/>
    </source>
</evidence>
<gene>
    <name evidence="2" type="ORF">EV148_101738</name>
</gene>